<keyword evidence="2" id="KW-1185">Reference proteome</keyword>
<protein>
    <submittedName>
        <fullName evidence="1">Uncharacterized protein</fullName>
    </submittedName>
</protein>
<dbReference type="Proteomes" id="UP000016943">
    <property type="component" value="Chromosome"/>
</dbReference>
<proteinExistence type="predicted"/>
<name>U3GTY9_9CORY</name>
<sequence>MPSLASLSMAAEVSGASDDVLIALDVAEVDIMASSFLSASELELQPASAKAGSNNTVR</sequence>
<evidence type="ECO:0000313" key="2">
    <source>
        <dbReference type="Proteomes" id="UP000016943"/>
    </source>
</evidence>
<dbReference type="AlphaFoldDB" id="U3GTY9"/>
<gene>
    <name evidence="1" type="ORF">CARG_03160</name>
</gene>
<dbReference type="KEGG" id="caz:CARG_03160"/>
<dbReference type="HOGENOM" id="CLU_2971703_0_0_11"/>
<dbReference type="EMBL" id="CP006365">
    <property type="protein sequence ID" value="AGU14784.1"/>
    <property type="molecule type" value="Genomic_DNA"/>
</dbReference>
<accession>U3GTY9</accession>
<reference evidence="1 2" key="1">
    <citation type="journal article" date="2013" name="Genome Announc.">
        <title>Whole-Genome Sequence of the Clinical Strain Corynebacterium argentoratense DSM 44202, Isolated from a Human Throat Specimen.</title>
        <authorList>
            <person name="Bomholt C."/>
            <person name="Glaub A."/>
            <person name="Gravermann K."/>
            <person name="Albersmeier A."/>
            <person name="Brinkrolf K."/>
            <person name="Ruckert C."/>
            <person name="Tauch A."/>
        </authorList>
    </citation>
    <scope>NUCLEOTIDE SEQUENCE [LARGE SCALE GENOMIC DNA]</scope>
    <source>
        <strain evidence="1">DSM 44202</strain>
    </source>
</reference>
<organism evidence="1 2">
    <name type="scientific">Corynebacterium argentoratense DSM 44202</name>
    <dbReference type="NCBI Taxonomy" id="1348662"/>
    <lineage>
        <taxon>Bacteria</taxon>
        <taxon>Bacillati</taxon>
        <taxon>Actinomycetota</taxon>
        <taxon>Actinomycetes</taxon>
        <taxon>Mycobacteriales</taxon>
        <taxon>Corynebacteriaceae</taxon>
        <taxon>Corynebacterium</taxon>
    </lineage>
</organism>
<dbReference type="STRING" id="1348662.CARG_03160"/>
<evidence type="ECO:0000313" key="1">
    <source>
        <dbReference type="EMBL" id="AGU14784.1"/>
    </source>
</evidence>